<proteinExistence type="predicted"/>
<evidence type="ECO:0000313" key="2">
    <source>
        <dbReference type="Proteomes" id="UP000307510"/>
    </source>
</evidence>
<name>A0A5R8ZQ74_PSENT</name>
<reference evidence="1 2" key="1">
    <citation type="submission" date="2019-05" db="EMBL/GenBank/DDBJ databases">
        <authorList>
            <person name="Moore K."/>
            <person name="O'Neill P."/>
            <person name="Farbos A."/>
            <person name="Studholme D.J."/>
        </authorList>
    </citation>
    <scope>NUCLEOTIDE SEQUENCE [LARGE SCALE GENOMIC DNA]</scope>
    <source>
        <strain evidence="1 2">DSM 9128</strain>
    </source>
</reference>
<accession>A0A5R8ZQ74</accession>
<evidence type="ECO:0000313" key="1">
    <source>
        <dbReference type="EMBL" id="TLP68216.1"/>
    </source>
</evidence>
<reference evidence="2" key="2">
    <citation type="submission" date="2019-06" db="EMBL/GenBank/DDBJ databases">
        <title>AzeR, a transcriptional regulator that responds to azelaic acid in Pseudomonas nitroreducens.</title>
        <authorList>
            <person name="Bez C."/>
            <person name="Javvadi S.G."/>
            <person name="Bertani I."/>
            <person name="Devescovi G."/>
            <person name="Studholme D.J."/>
            <person name="Geller A."/>
            <person name="Levy A."/>
            <person name="Venturi V."/>
        </authorList>
    </citation>
    <scope>NUCLEOTIDE SEQUENCE [LARGE SCALE GENOMIC DNA]</scope>
    <source>
        <strain evidence="2">DSM 9128</strain>
    </source>
</reference>
<dbReference type="EMBL" id="VASG01000014">
    <property type="protein sequence ID" value="TLP68216.1"/>
    <property type="molecule type" value="Genomic_DNA"/>
</dbReference>
<gene>
    <name evidence="1" type="ORF">FEA48_30655</name>
</gene>
<organism evidence="1 2">
    <name type="scientific">Pseudomonas nitroreducens</name>
    <dbReference type="NCBI Taxonomy" id="46680"/>
    <lineage>
        <taxon>Bacteria</taxon>
        <taxon>Pseudomonadati</taxon>
        <taxon>Pseudomonadota</taxon>
        <taxon>Gammaproteobacteria</taxon>
        <taxon>Pseudomonadales</taxon>
        <taxon>Pseudomonadaceae</taxon>
        <taxon>Pseudomonas</taxon>
    </lineage>
</organism>
<dbReference type="Proteomes" id="UP000307510">
    <property type="component" value="Unassembled WGS sequence"/>
</dbReference>
<dbReference type="AlphaFoldDB" id="A0A5R8ZQ74"/>
<comment type="caution">
    <text evidence="1">The sequence shown here is derived from an EMBL/GenBank/DDBJ whole genome shotgun (WGS) entry which is preliminary data.</text>
</comment>
<sequence>MLTPDQEDTLLASLFATAEAMQQQLTPAAGQLMVQDLKGYDEPVLTAALQAVRREGGRFTVASVLKHVEAADGRPAPNEAWAIALQSFDETETVLMTPEIQQAAAAAAPVFDGDKIGARMTFLATYERLVNAARQQAVPATWSLSLGSNAERRALAIEEAQRLGRLPAPAAQLLLEQHALAPITPAGRAIVGLLAGPSNERLLALTTDPQTREALAKESAGAAGVPCDTRERLNDLRKQLRRRDKAKLRLRDRQLRHEREEMAQRRASTLETIKELEETHHA</sequence>
<protein>
    <submittedName>
        <fullName evidence="1">Uncharacterized protein</fullName>
    </submittedName>
</protein>
<dbReference type="RefSeq" id="WP_138217155.1">
    <property type="nucleotide sequence ID" value="NZ_VASG01000014.1"/>
</dbReference>